<proteinExistence type="predicted"/>
<evidence type="ECO:0000313" key="2">
    <source>
        <dbReference type="Proteomes" id="UP000439903"/>
    </source>
</evidence>
<dbReference type="EMBL" id="WTPW01001664">
    <property type="protein sequence ID" value="KAF0421758.1"/>
    <property type="molecule type" value="Genomic_DNA"/>
</dbReference>
<organism evidence="1 2">
    <name type="scientific">Gigaspora margarita</name>
    <dbReference type="NCBI Taxonomy" id="4874"/>
    <lineage>
        <taxon>Eukaryota</taxon>
        <taxon>Fungi</taxon>
        <taxon>Fungi incertae sedis</taxon>
        <taxon>Mucoromycota</taxon>
        <taxon>Glomeromycotina</taxon>
        <taxon>Glomeromycetes</taxon>
        <taxon>Diversisporales</taxon>
        <taxon>Gigasporaceae</taxon>
        <taxon>Gigaspora</taxon>
    </lineage>
</organism>
<comment type="caution">
    <text evidence="1">The sequence shown here is derived from an EMBL/GenBank/DDBJ whole genome shotgun (WGS) entry which is preliminary data.</text>
</comment>
<dbReference type="Proteomes" id="UP000439903">
    <property type="component" value="Unassembled WGS sequence"/>
</dbReference>
<dbReference type="AlphaFoldDB" id="A0A8H4A4V9"/>
<evidence type="ECO:0000313" key="1">
    <source>
        <dbReference type="EMBL" id="KAF0421758.1"/>
    </source>
</evidence>
<protein>
    <submittedName>
        <fullName evidence="1">Uncharacterized protein</fullName>
    </submittedName>
</protein>
<accession>A0A8H4A4V9</accession>
<gene>
    <name evidence="1" type="ORF">F8M41_006713</name>
</gene>
<name>A0A8H4A4V9_GIGMA</name>
<reference evidence="1 2" key="1">
    <citation type="journal article" date="2019" name="Environ. Microbiol.">
        <title>At the nexus of three kingdoms: the genome of the mycorrhizal fungus Gigaspora margarita provides insights into plant, endobacterial and fungal interactions.</title>
        <authorList>
            <person name="Venice F."/>
            <person name="Ghignone S."/>
            <person name="Salvioli di Fossalunga A."/>
            <person name="Amselem J."/>
            <person name="Novero M."/>
            <person name="Xianan X."/>
            <person name="Sedzielewska Toro K."/>
            <person name="Morin E."/>
            <person name="Lipzen A."/>
            <person name="Grigoriev I.V."/>
            <person name="Henrissat B."/>
            <person name="Martin F.M."/>
            <person name="Bonfante P."/>
        </authorList>
    </citation>
    <scope>NUCLEOTIDE SEQUENCE [LARGE SCALE GENOMIC DNA]</scope>
    <source>
        <strain evidence="1 2">BEG34</strain>
    </source>
</reference>
<sequence>MTYICTLIRPEYTGQAAQLLHYFSLGSLIQEKAWSQEAKNLVKKLIESSNRLKNFLIIPQQTYYLYRARGSSYLYSAWSITLYVLQRLYQEDFAILQAEAQFLAQQEIDEVLDINYFTGAQQAGEANVTN</sequence>
<keyword evidence="2" id="KW-1185">Reference proteome</keyword>